<evidence type="ECO:0000313" key="1">
    <source>
        <dbReference type="EMBL" id="MFC1420807.1"/>
    </source>
</evidence>
<evidence type="ECO:0008006" key="3">
    <source>
        <dbReference type="Google" id="ProtNLM"/>
    </source>
</evidence>
<comment type="caution">
    <text evidence="1">The sequence shown here is derived from an EMBL/GenBank/DDBJ whole genome shotgun (WGS) entry which is preliminary data.</text>
</comment>
<proteinExistence type="predicted"/>
<reference evidence="1 2" key="1">
    <citation type="submission" date="2024-09" db="EMBL/GenBank/DDBJ databases">
        <authorList>
            <person name="Lee S.D."/>
        </authorList>
    </citation>
    <scope>NUCLEOTIDE SEQUENCE [LARGE SCALE GENOMIC DNA]</scope>
    <source>
        <strain evidence="1 2">N8-3</strain>
    </source>
</reference>
<accession>A0ABV6W472</accession>
<gene>
    <name evidence="1" type="ORF">ACEZDE_29795</name>
</gene>
<evidence type="ECO:0000313" key="2">
    <source>
        <dbReference type="Proteomes" id="UP001592531"/>
    </source>
</evidence>
<organism evidence="1 2">
    <name type="scientific">Streptacidiphilus cavernicola</name>
    <dbReference type="NCBI Taxonomy" id="3342716"/>
    <lineage>
        <taxon>Bacteria</taxon>
        <taxon>Bacillati</taxon>
        <taxon>Actinomycetota</taxon>
        <taxon>Actinomycetes</taxon>
        <taxon>Kitasatosporales</taxon>
        <taxon>Streptomycetaceae</taxon>
        <taxon>Streptacidiphilus</taxon>
    </lineage>
</organism>
<protein>
    <recommendedName>
        <fullName evidence="3">DUF4279 domain-containing protein</fullName>
    </recommendedName>
</protein>
<name>A0ABV6W472_9ACTN</name>
<keyword evidence="2" id="KW-1185">Reference proteome</keyword>
<dbReference type="RefSeq" id="WP_380542776.1">
    <property type="nucleotide sequence ID" value="NZ_JBHFAB010000030.1"/>
</dbReference>
<dbReference type="Proteomes" id="UP001592531">
    <property type="component" value="Unassembled WGS sequence"/>
</dbReference>
<dbReference type="EMBL" id="JBHFAB010000030">
    <property type="protein sequence ID" value="MFC1420807.1"/>
    <property type="molecule type" value="Genomic_DNA"/>
</dbReference>
<sequence length="146" mass="16341">MSPKTVTTDQYLAMSPAEQFAYQCKRFGAMRRLVAEHIAQSMPSGVHSRQHATWVLAEDLDDAGLDLDYLIRKCIEASGADFEQVWVRPPQQQDPWGAQTAARTLETSLDALGINVDHRVDSLVLEQMRIPPSRRGTNGRADDCPF</sequence>